<dbReference type="AlphaFoldDB" id="A0A158RD00"/>
<gene>
    <name evidence="3" type="ORF">TCLT_LOCUS9539</name>
</gene>
<dbReference type="PANTHER" id="PTHR16091">
    <property type="entry name" value="TTC17 PROTEIN"/>
    <property type="match status" value="1"/>
</dbReference>
<reference evidence="3 4" key="2">
    <citation type="submission" date="2018-11" db="EMBL/GenBank/DDBJ databases">
        <authorList>
            <consortium name="Pathogen Informatics"/>
        </authorList>
    </citation>
    <scope>NUCLEOTIDE SEQUENCE [LARGE SCALE GENOMIC DNA]</scope>
</reference>
<dbReference type="InterPro" id="IPR011990">
    <property type="entry name" value="TPR-like_helical_dom_sf"/>
</dbReference>
<organism evidence="5">
    <name type="scientific">Thelazia callipaeda</name>
    <name type="common">Oriental eyeworm</name>
    <name type="synonym">Parasitic nematode</name>
    <dbReference type="NCBI Taxonomy" id="103827"/>
    <lineage>
        <taxon>Eukaryota</taxon>
        <taxon>Metazoa</taxon>
        <taxon>Ecdysozoa</taxon>
        <taxon>Nematoda</taxon>
        <taxon>Chromadorea</taxon>
        <taxon>Rhabditida</taxon>
        <taxon>Spirurina</taxon>
        <taxon>Spiruromorpha</taxon>
        <taxon>Thelazioidea</taxon>
        <taxon>Thelaziidae</taxon>
        <taxon>Thelazia</taxon>
    </lineage>
</organism>
<keyword evidence="4" id="KW-1185">Reference proteome</keyword>
<dbReference type="SMART" id="SM00028">
    <property type="entry name" value="TPR"/>
    <property type="match status" value="6"/>
</dbReference>
<evidence type="ECO:0000313" key="5">
    <source>
        <dbReference type="WBParaSite" id="TCLT_0000955001-mRNA-1"/>
    </source>
</evidence>
<feature type="chain" id="PRO_5043135989" evidence="2">
    <location>
        <begin position="26"/>
        <end position="1209"/>
    </location>
</feature>
<reference evidence="5" key="1">
    <citation type="submission" date="2016-04" db="UniProtKB">
        <authorList>
            <consortium name="WormBaseParasite"/>
        </authorList>
    </citation>
    <scope>IDENTIFICATION</scope>
</reference>
<dbReference type="GO" id="GO:0005737">
    <property type="term" value="C:cytoplasm"/>
    <property type="evidence" value="ECO:0007669"/>
    <property type="project" value="TreeGrafter"/>
</dbReference>
<dbReference type="Gene3D" id="1.25.40.10">
    <property type="entry name" value="Tetratricopeptide repeat domain"/>
    <property type="match status" value="3"/>
</dbReference>
<dbReference type="Proteomes" id="UP000276776">
    <property type="component" value="Unassembled WGS sequence"/>
</dbReference>
<feature type="repeat" description="TPR" evidence="1">
    <location>
        <begin position="278"/>
        <end position="311"/>
    </location>
</feature>
<dbReference type="InterPro" id="IPR052630">
    <property type="entry name" value="TTC17"/>
</dbReference>
<dbReference type="GO" id="GO:0015629">
    <property type="term" value="C:actin cytoskeleton"/>
    <property type="evidence" value="ECO:0007669"/>
    <property type="project" value="TreeGrafter"/>
</dbReference>
<name>A0A158RD00_THECL</name>
<dbReference type="GO" id="GO:0030041">
    <property type="term" value="P:actin filament polymerization"/>
    <property type="evidence" value="ECO:0007669"/>
    <property type="project" value="TreeGrafter"/>
</dbReference>
<dbReference type="InterPro" id="IPR019734">
    <property type="entry name" value="TPR_rpt"/>
</dbReference>
<evidence type="ECO:0000313" key="4">
    <source>
        <dbReference type="Proteomes" id="UP000276776"/>
    </source>
</evidence>
<evidence type="ECO:0000313" key="3">
    <source>
        <dbReference type="EMBL" id="VDN07175.1"/>
    </source>
</evidence>
<feature type="signal peptide" evidence="2">
    <location>
        <begin position="1"/>
        <end position="25"/>
    </location>
</feature>
<keyword evidence="2" id="KW-0732">Signal</keyword>
<dbReference type="PROSITE" id="PS50005">
    <property type="entry name" value="TPR"/>
    <property type="match status" value="1"/>
</dbReference>
<proteinExistence type="predicted"/>
<dbReference type="OMA" id="PFRINTF"/>
<dbReference type="PANTHER" id="PTHR16091:SF1">
    <property type="entry name" value="TETRATRICOPEPTIDE REPEAT PROTEIN 17"/>
    <property type="match status" value="1"/>
</dbReference>
<keyword evidence="1" id="KW-0802">TPR repeat</keyword>
<sequence length="1209" mass="136936">MVLLRIWVKTYLFCFLPLLLDRGVCFTHWTVTDDGLSIQPVSDSPYYMVQSHSLVQFLDQEKKLDAIARMRGLVSEHEKNIHVHENADDPELETKIRTTDKDCIMGEFVSSNKDVFFTAYTLGKLVEDLEVLANIEFNKDNINSENEPHCKYDLPFSVHAFEHFLSVGQRHTLKINPESSFQKSLPSNYETTEFGSHIAKALEKEPTNSSFLRLAALYWRIKGDAPKAVECFRRALHFTTKKMRFRTWFDFGNLLHRAGYPLDAIVLYELASLGMNDATVHMALADAYALIQNRTKAIDHYNIAFSMDPSMKTAQIKAAALKCDQKLITAMEKQHKNLLNTIEEKNLYNDRYETIKDMEESVEKNVADLEDRMQSSLIYDYFTYGSLPYSSCRSVSLSGYLSLQCSVSDWRRYQTAREDRYRKLLANIKRSGAKNISKPAVSVMEDFTDSAELVAFLKNLETIRGMDRDEPTDKPIYPQKLTPSTKELLEYYVDDNWPDSTSCETDRWRYPLPTVDNLPQLFLSPKNKGFRPSELLSKYLGLNVSQEHPLPWHPPNCGIYLPKKPLSTIFQLSAVRTAAVQGHSLNYAENNLGTEFLGLIEDKITEADIAQRIGTLMKYSIGPQWLVFNMAALYWRIVGAPGEAITCLHAALEAQPERYADVALVQLAQVVIRSGINDESDLNDVVALVNKALQIDSNEPITLFLMGIVKILQRKLVSGLKYIRAAVVVDPLFQPAVSVFHALKCLNKNGQGMMGGDQLHLRCCSQDEPNVYCFGVHEDRCFIALKKRVFVGTTCISNSKKRKDSCTRAFSFAPFVAPVDLVEGTEDEKKMHEPVVKSTKNVHKKPSIDTSDEIPLDYGAQETLQRINKMTVPSTKNFFQSEIRFVENDMPKEEVMIESWEEDILVDEITVPEKPLTLAHVPERRKMISYDIPLPSILPLPSKKQINNGFIHVPLPVSRTSNSDFCANAKMSLTMLREQSTSTWLSVTAKGVNLEKFIDFQAPVNLKGDFEPICSDTISSSPVLTLDHLPAYHLRHQFIHYKPEKALTDAFLKLGKEKKRVEVVAKRLKDAMVLSLAYNKDKVHWSLSTASALYWRVKGDAVNAIKCLRQSLNSAPPEMRDVALISMANIYQQAGLLHSALIVGGSALTISPKLVAIHFTLANIYASLGKYQHALMLYYSTLSMQSNFEPAKERIRAIYCFTGEQLIDS</sequence>
<dbReference type="SUPFAM" id="SSF48452">
    <property type="entry name" value="TPR-like"/>
    <property type="match status" value="1"/>
</dbReference>
<protein>
    <submittedName>
        <fullName evidence="5">TPR_REGION domain-containing protein</fullName>
    </submittedName>
</protein>
<dbReference type="EMBL" id="UYYF01004820">
    <property type="protein sequence ID" value="VDN07175.1"/>
    <property type="molecule type" value="Genomic_DNA"/>
</dbReference>
<evidence type="ECO:0000256" key="2">
    <source>
        <dbReference type="SAM" id="SignalP"/>
    </source>
</evidence>
<dbReference type="STRING" id="103827.A0A158RD00"/>
<accession>A0A158RD00</accession>
<dbReference type="WBParaSite" id="TCLT_0000955001-mRNA-1">
    <property type="protein sequence ID" value="TCLT_0000955001-mRNA-1"/>
    <property type="gene ID" value="TCLT_0000955001"/>
</dbReference>
<dbReference type="OrthoDB" id="2115703at2759"/>
<evidence type="ECO:0000256" key="1">
    <source>
        <dbReference type="PROSITE-ProRule" id="PRU00339"/>
    </source>
</evidence>